<dbReference type="AlphaFoldDB" id="A4BSN3"/>
<dbReference type="Gene3D" id="1.20.1270.390">
    <property type="match status" value="1"/>
</dbReference>
<organism evidence="2 3">
    <name type="scientific">Nitrococcus mobilis Nb-231</name>
    <dbReference type="NCBI Taxonomy" id="314278"/>
    <lineage>
        <taxon>Bacteria</taxon>
        <taxon>Pseudomonadati</taxon>
        <taxon>Pseudomonadota</taxon>
        <taxon>Gammaproteobacteria</taxon>
        <taxon>Chromatiales</taxon>
        <taxon>Ectothiorhodospiraceae</taxon>
        <taxon>Nitrococcus</taxon>
    </lineage>
</organism>
<dbReference type="EMBL" id="AAOF01000010">
    <property type="protein sequence ID" value="EAR21303.1"/>
    <property type="molecule type" value="Genomic_DNA"/>
</dbReference>
<keyword evidence="3" id="KW-1185">Reference proteome</keyword>
<dbReference type="HOGENOM" id="CLU_177738_0_0_6"/>
<comment type="caution">
    <text evidence="2">The sequence shown here is derived from an EMBL/GenBank/DDBJ whole genome shotgun (WGS) entry which is preliminary data.</text>
</comment>
<dbReference type="Pfam" id="PF14346">
    <property type="entry name" value="DUF4398"/>
    <property type="match status" value="1"/>
</dbReference>
<dbReference type="PROSITE" id="PS51257">
    <property type="entry name" value="PROKAR_LIPOPROTEIN"/>
    <property type="match status" value="1"/>
</dbReference>
<evidence type="ECO:0000313" key="3">
    <source>
        <dbReference type="Proteomes" id="UP000003374"/>
    </source>
</evidence>
<gene>
    <name evidence="2" type="ORF">NB231_08600</name>
</gene>
<reference evidence="2 3" key="1">
    <citation type="submission" date="2006-02" db="EMBL/GenBank/DDBJ databases">
        <authorList>
            <person name="Waterbury J."/>
            <person name="Ferriera S."/>
            <person name="Johnson J."/>
            <person name="Kravitz S."/>
            <person name="Halpern A."/>
            <person name="Remington K."/>
            <person name="Beeson K."/>
            <person name="Tran B."/>
            <person name="Rogers Y.-H."/>
            <person name="Friedman R."/>
            <person name="Venter J.C."/>
        </authorList>
    </citation>
    <scope>NUCLEOTIDE SEQUENCE [LARGE SCALE GENOMIC DNA]</scope>
    <source>
        <strain evidence="2 3">Nb-231</strain>
    </source>
</reference>
<accession>A4BSN3</accession>
<dbReference type="STRING" id="314278.NB231_08600"/>
<sequence length="104" mass="11144">MRGVLLAVTLGAAMWAAGCATLPADPEQAPVQEMSDARQAIEAARAAGSPQYSPKRFQEAQSLMEQAMLSLYRGEYKLARRTALTARARAIAARKAALAVQRTP</sequence>
<evidence type="ECO:0000259" key="1">
    <source>
        <dbReference type="Pfam" id="PF14346"/>
    </source>
</evidence>
<dbReference type="InterPro" id="IPR025511">
    <property type="entry name" value="DUF4398"/>
</dbReference>
<dbReference type="Proteomes" id="UP000003374">
    <property type="component" value="Unassembled WGS sequence"/>
</dbReference>
<feature type="domain" description="DUF4398" evidence="1">
    <location>
        <begin position="32"/>
        <end position="100"/>
    </location>
</feature>
<proteinExistence type="predicted"/>
<evidence type="ECO:0000313" key="2">
    <source>
        <dbReference type="EMBL" id="EAR21303.1"/>
    </source>
</evidence>
<protein>
    <recommendedName>
        <fullName evidence="1">DUF4398 domain-containing protein</fullName>
    </recommendedName>
</protein>
<name>A4BSN3_9GAMM</name>